<dbReference type="AlphaFoldDB" id="A0A5N5FE32"/>
<dbReference type="PANTHER" id="PTHR35218">
    <property type="entry name" value="RNASE H DOMAIN-CONTAINING PROTEIN"/>
    <property type="match status" value="1"/>
</dbReference>
<gene>
    <name evidence="1" type="ORF">D8674_010382</name>
</gene>
<reference evidence="1 2" key="3">
    <citation type="submission" date="2019-11" db="EMBL/GenBank/DDBJ databases">
        <title>A de novo genome assembly of a pear dwarfing rootstock.</title>
        <authorList>
            <person name="Wang F."/>
            <person name="Wang J."/>
            <person name="Li S."/>
            <person name="Zhang Y."/>
            <person name="Fang M."/>
            <person name="Ma L."/>
            <person name="Zhao Y."/>
            <person name="Jiang S."/>
        </authorList>
    </citation>
    <scope>NUCLEOTIDE SEQUENCE [LARGE SCALE GENOMIC DNA]</scope>
    <source>
        <strain evidence="1">S2</strain>
        <tissue evidence="1">Leaf</tissue>
    </source>
</reference>
<protein>
    <submittedName>
        <fullName evidence="1">Uncharacterized protein</fullName>
    </submittedName>
</protein>
<reference evidence="2" key="2">
    <citation type="submission" date="2019-10" db="EMBL/GenBank/DDBJ databases">
        <title>A de novo genome assembly of a pear dwarfing rootstock.</title>
        <authorList>
            <person name="Wang F."/>
            <person name="Wang J."/>
            <person name="Li S."/>
            <person name="Zhang Y."/>
            <person name="Fang M."/>
            <person name="Ma L."/>
            <person name="Zhao Y."/>
            <person name="Jiang S."/>
        </authorList>
    </citation>
    <scope>NUCLEOTIDE SEQUENCE [LARGE SCALE GENOMIC DNA]</scope>
</reference>
<proteinExistence type="predicted"/>
<comment type="caution">
    <text evidence="1">The sequence shown here is derived from an EMBL/GenBank/DDBJ whole genome shotgun (WGS) entry which is preliminary data.</text>
</comment>
<dbReference type="OrthoDB" id="1194645at2759"/>
<keyword evidence="2" id="KW-1185">Reference proteome</keyword>
<dbReference type="SUPFAM" id="SSF56219">
    <property type="entry name" value="DNase I-like"/>
    <property type="match status" value="1"/>
</dbReference>
<name>A0A5N5FE32_9ROSA</name>
<dbReference type="InterPro" id="IPR036691">
    <property type="entry name" value="Endo/exonu/phosph_ase_sf"/>
</dbReference>
<accession>A0A5N5FE32</accession>
<dbReference type="EMBL" id="SMOL01000753">
    <property type="protein sequence ID" value="KAB2600111.1"/>
    <property type="molecule type" value="Genomic_DNA"/>
</dbReference>
<dbReference type="PANTHER" id="PTHR35218:SF9">
    <property type="entry name" value="ENDONUCLEASE_EXONUCLEASE_PHOSPHATASE DOMAIN-CONTAINING PROTEIN"/>
    <property type="match status" value="1"/>
</dbReference>
<dbReference type="Gene3D" id="3.60.10.10">
    <property type="entry name" value="Endonuclease/exonuclease/phosphatase"/>
    <property type="match status" value="1"/>
</dbReference>
<reference evidence="1 2" key="1">
    <citation type="submission" date="2019-09" db="EMBL/GenBank/DDBJ databases">
        <authorList>
            <person name="Ou C."/>
        </authorList>
    </citation>
    <scope>NUCLEOTIDE SEQUENCE [LARGE SCALE GENOMIC DNA]</scope>
    <source>
        <strain evidence="1">S2</strain>
        <tissue evidence="1">Leaf</tissue>
    </source>
</reference>
<dbReference type="Proteomes" id="UP000327157">
    <property type="component" value="Chromosome 13"/>
</dbReference>
<organism evidence="1 2">
    <name type="scientific">Pyrus ussuriensis x Pyrus communis</name>
    <dbReference type="NCBI Taxonomy" id="2448454"/>
    <lineage>
        <taxon>Eukaryota</taxon>
        <taxon>Viridiplantae</taxon>
        <taxon>Streptophyta</taxon>
        <taxon>Embryophyta</taxon>
        <taxon>Tracheophyta</taxon>
        <taxon>Spermatophyta</taxon>
        <taxon>Magnoliopsida</taxon>
        <taxon>eudicotyledons</taxon>
        <taxon>Gunneridae</taxon>
        <taxon>Pentapetalae</taxon>
        <taxon>rosids</taxon>
        <taxon>fabids</taxon>
        <taxon>Rosales</taxon>
        <taxon>Rosaceae</taxon>
        <taxon>Amygdaloideae</taxon>
        <taxon>Maleae</taxon>
        <taxon>Pyrus</taxon>
    </lineage>
</organism>
<sequence>MIQLFWNYQGLGNPLTVQNLRELIRSHNLSIVFLMETKQGTYRMNRLRRQFCYSKGYNVDLEGSAGILSVWWRPKLKVQILLATKNLIDTFL</sequence>
<evidence type="ECO:0000313" key="2">
    <source>
        <dbReference type="Proteomes" id="UP000327157"/>
    </source>
</evidence>
<evidence type="ECO:0000313" key="1">
    <source>
        <dbReference type="EMBL" id="KAB2600111.1"/>
    </source>
</evidence>